<dbReference type="EMBL" id="PYGF01000019">
    <property type="protein sequence ID" value="PSK98316.1"/>
    <property type="molecule type" value="Genomic_DNA"/>
</dbReference>
<dbReference type="AlphaFoldDB" id="A0A2P8DM83"/>
<comment type="caution">
    <text evidence="2">The sequence shown here is derived from an EMBL/GenBank/DDBJ whole genome shotgun (WGS) entry which is preliminary data.</text>
</comment>
<evidence type="ECO:0000313" key="3">
    <source>
        <dbReference type="Proteomes" id="UP000240708"/>
    </source>
</evidence>
<accession>A0A2P8DM83</accession>
<sequence length="223" mass="26052">MSINQKIVDLGLLKEAFENANINSYDENRKLAKTLKEILLEIGMKSDAISFETFYSNFYIKPHESHKLWGDWSDKWQNARDGLSTLCTKAITILERNEDDKDRKIKALEDRLKQFKDSTKIEGRTVSGKPTTNWKLTRNLGFWGVWISATSLLCWITFEIGKAQERGDKNKAETELENKLREFETLKEKSKTQLKNKSDTIELYYNQVDLLEIKIDSIIKEIY</sequence>
<keyword evidence="3" id="KW-1185">Reference proteome</keyword>
<feature type="coiled-coil region" evidence="1">
    <location>
        <begin position="162"/>
        <end position="193"/>
    </location>
</feature>
<protein>
    <submittedName>
        <fullName evidence="2">Uncharacterized protein</fullName>
    </submittedName>
</protein>
<feature type="coiled-coil region" evidence="1">
    <location>
        <begin position="91"/>
        <end position="118"/>
    </location>
</feature>
<dbReference type="Proteomes" id="UP000240708">
    <property type="component" value="Unassembled WGS sequence"/>
</dbReference>
<proteinExistence type="predicted"/>
<dbReference type="RefSeq" id="WP_106569045.1">
    <property type="nucleotide sequence ID" value="NZ_PYGF01000019.1"/>
</dbReference>
<name>A0A2P8DM83_9BACT</name>
<organism evidence="2 3">
    <name type="scientific">Cecembia rubra</name>
    <dbReference type="NCBI Taxonomy" id="1485585"/>
    <lineage>
        <taxon>Bacteria</taxon>
        <taxon>Pseudomonadati</taxon>
        <taxon>Bacteroidota</taxon>
        <taxon>Cytophagia</taxon>
        <taxon>Cytophagales</taxon>
        <taxon>Cyclobacteriaceae</taxon>
        <taxon>Cecembia</taxon>
    </lineage>
</organism>
<evidence type="ECO:0000313" key="2">
    <source>
        <dbReference type="EMBL" id="PSK98316.1"/>
    </source>
</evidence>
<evidence type="ECO:0000256" key="1">
    <source>
        <dbReference type="SAM" id="Coils"/>
    </source>
</evidence>
<gene>
    <name evidence="2" type="ORF">CLV48_11915</name>
</gene>
<keyword evidence="1" id="KW-0175">Coiled coil</keyword>
<reference evidence="2 3" key="1">
    <citation type="submission" date="2018-03" db="EMBL/GenBank/DDBJ databases">
        <title>Genomic Encyclopedia of Archaeal and Bacterial Type Strains, Phase II (KMG-II): from individual species to whole genera.</title>
        <authorList>
            <person name="Goeker M."/>
        </authorList>
    </citation>
    <scope>NUCLEOTIDE SEQUENCE [LARGE SCALE GENOMIC DNA]</scope>
    <source>
        <strain evidence="2 3">DSM 28057</strain>
    </source>
</reference>